<dbReference type="InterPro" id="IPR041489">
    <property type="entry name" value="PDZ_6"/>
</dbReference>
<evidence type="ECO:0000256" key="2">
    <source>
        <dbReference type="ARBA" id="ARBA00022670"/>
    </source>
</evidence>
<reference evidence="9 10" key="1">
    <citation type="journal article" date="2003" name="Int. J. Syst. Evol. Microbiol.">
        <title>Bacillus nealsonii sp. nov., isolated from a spacecraft-assembly facility, whose spores are gamma-radiation resistant.</title>
        <authorList>
            <person name="Venkateswaran K."/>
            <person name="Kempf M."/>
            <person name="Chen F."/>
            <person name="Satomi M."/>
            <person name="Nicholson W."/>
            <person name="Kern R."/>
        </authorList>
    </citation>
    <scope>NUCLEOTIDE SEQUENCE [LARGE SCALE GENOMIC DNA]</scope>
    <source>
        <strain evidence="9 10">FO-92</strain>
    </source>
</reference>
<dbReference type="AlphaFoldDB" id="A0A2N0YXS1"/>
<sequence>MNRKWLAVYMTGSLLTGAGGAYIGMNVIYKEKLESTSSSSHKENEALSKAETAYDLIVNNYVEKVDKEKLEEGAIKGMLSTLDDPYSVYMDKETAKQFDQALDPSFEGIGAEVSTEDGKIVIVSPIKDSPAEKAGLKPNDEIVKVDGKSVEGQELYEVIKKIRGEKGSKVKLEIARSGLDNPLTISVVRDEVPQITVYSSIKKDGGENIGYLQITSFSEDTAGEFKKALKDLEKSGISGLILDVRGNPGGLLTSVNSILEEFVTNDKPYVQIADRNGKKEQFFSSLTKTKEYPVVVLVDKGSASASEILAGALKEGADYTLIGEKTFGKGTVQQAVPMDDGSKIKLTLAKWLTPDGNWIHKKGIEPNLEVEQSALYQTHPLQIDETLVQEMNSEQVKYAQEILTSLGYTTDRKDGYFSSQTKTAVKAFQMQQDLKATGRIDATTASKMQEAVRTAMKKEENDIQLQTALHYIVK</sequence>
<dbReference type="Gene3D" id="2.30.42.10">
    <property type="match status" value="1"/>
</dbReference>
<dbReference type="EC" id="3.4.21.102" evidence="6"/>
<dbReference type="InterPro" id="IPR005151">
    <property type="entry name" value="Tail-specific_protease"/>
</dbReference>
<accession>A0A2N0YXS1</accession>
<dbReference type="SUPFAM" id="SSF52096">
    <property type="entry name" value="ClpP/crotonase"/>
    <property type="match status" value="1"/>
</dbReference>
<comment type="caution">
    <text evidence="9">The sequence shown here is derived from an EMBL/GenBank/DDBJ whole genome shotgun (WGS) entry which is preliminary data.</text>
</comment>
<dbReference type="SUPFAM" id="SSF47090">
    <property type="entry name" value="PGBD-like"/>
    <property type="match status" value="1"/>
</dbReference>
<keyword evidence="3 7" id="KW-0378">Hydrolase</keyword>
<comment type="catalytic activity">
    <reaction evidence="5">
        <text>The enzyme shows specific recognition of a C-terminal tripeptide, Xaa-Yaa-Zaa, in which Xaa is preferably Ala or Leu, Yaa is preferably Ala or Tyr, and Zaa is preferably Ala, but then cleaves at a variable distance from the C-terminus. A typical cleavage is -Ala-Ala-|-Arg-Ala-Ala-Lys-Glu-Asn-Tyr-Ala-Leu-Ala-Ala.</text>
        <dbReference type="EC" id="3.4.21.102"/>
    </reaction>
</comment>
<dbReference type="InterPro" id="IPR036366">
    <property type="entry name" value="PGBDSf"/>
</dbReference>
<dbReference type="Pfam" id="PF17820">
    <property type="entry name" value="PDZ_6"/>
    <property type="match status" value="1"/>
</dbReference>
<organism evidence="9 10">
    <name type="scientific">Niallia nealsonii</name>
    <dbReference type="NCBI Taxonomy" id="115979"/>
    <lineage>
        <taxon>Bacteria</taxon>
        <taxon>Bacillati</taxon>
        <taxon>Bacillota</taxon>
        <taxon>Bacilli</taxon>
        <taxon>Bacillales</taxon>
        <taxon>Bacillaceae</taxon>
        <taxon>Niallia</taxon>
    </lineage>
</organism>
<dbReference type="GO" id="GO:0006508">
    <property type="term" value="P:proteolysis"/>
    <property type="evidence" value="ECO:0007669"/>
    <property type="project" value="UniProtKB-KW"/>
</dbReference>
<evidence type="ECO:0000256" key="6">
    <source>
        <dbReference type="ARBA" id="ARBA00066637"/>
    </source>
</evidence>
<dbReference type="FunFam" id="2.30.42.10:FF:000063">
    <property type="entry name" value="Peptidase, S41 family"/>
    <property type="match status" value="1"/>
</dbReference>
<dbReference type="SMART" id="SM00228">
    <property type="entry name" value="PDZ"/>
    <property type="match status" value="1"/>
</dbReference>
<dbReference type="InterPro" id="IPR036365">
    <property type="entry name" value="PGBD-like_sf"/>
</dbReference>
<feature type="domain" description="PDZ" evidence="8">
    <location>
        <begin position="87"/>
        <end position="163"/>
    </location>
</feature>
<dbReference type="GO" id="GO:0030288">
    <property type="term" value="C:outer membrane-bounded periplasmic space"/>
    <property type="evidence" value="ECO:0007669"/>
    <property type="project" value="TreeGrafter"/>
</dbReference>
<evidence type="ECO:0000259" key="8">
    <source>
        <dbReference type="PROSITE" id="PS50106"/>
    </source>
</evidence>
<keyword evidence="2 7" id="KW-0645">Protease</keyword>
<evidence type="ECO:0000256" key="5">
    <source>
        <dbReference type="ARBA" id="ARBA00051784"/>
    </source>
</evidence>
<dbReference type="SMART" id="SM00245">
    <property type="entry name" value="TSPc"/>
    <property type="match status" value="1"/>
</dbReference>
<keyword evidence="10" id="KW-1185">Reference proteome</keyword>
<dbReference type="InterPro" id="IPR004447">
    <property type="entry name" value="Peptidase_S41A"/>
</dbReference>
<dbReference type="Gene3D" id="3.30.750.44">
    <property type="match status" value="1"/>
</dbReference>
<keyword evidence="4 7" id="KW-0720">Serine protease</keyword>
<comment type="similarity">
    <text evidence="1 7">Belongs to the peptidase S41A family.</text>
</comment>
<dbReference type="InterPro" id="IPR036034">
    <property type="entry name" value="PDZ_sf"/>
</dbReference>
<dbReference type="PROSITE" id="PS50106">
    <property type="entry name" value="PDZ"/>
    <property type="match status" value="1"/>
</dbReference>
<dbReference type="NCBIfam" id="TIGR00225">
    <property type="entry name" value="prc"/>
    <property type="match status" value="1"/>
</dbReference>
<dbReference type="SUPFAM" id="SSF50156">
    <property type="entry name" value="PDZ domain-like"/>
    <property type="match status" value="1"/>
</dbReference>
<name>A0A2N0YXS1_9BACI</name>
<dbReference type="FunFam" id="3.30.750.44:FF:000001">
    <property type="entry name" value="S41 family peptidase"/>
    <property type="match status" value="1"/>
</dbReference>
<dbReference type="GO" id="GO:0007165">
    <property type="term" value="P:signal transduction"/>
    <property type="evidence" value="ECO:0007669"/>
    <property type="project" value="TreeGrafter"/>
</dbReference>
<dbReference type="Pfam" id="PF03572">
    <property type="entry name" value="Peptidase_S41"/>
    <property type="match status" value="1"/>
</dbReference>
<evidence type="ECO:0000256" key="1">
    <source>
        <dbReference type="ARBA" id="ARBA00009179"/>
    </source>
</evidence>
<dbReference type="CDD" id="cd07560">
    <property type="entry name" value="Peptidase_S41_CPP"/>
    <property type="match status" value="1"/>
</dbReference>
<dbReference type="Proteomes" id="UP000233375">
    <property type="component" value="Unassembled WGS sequence"/>
</dbReference>
<dbReference type="InterPro" id="IPR001478">
    <property type="entry name" value="PDZ"/>
</dbReference>
<dbReference type="EMBL" id="PISE01000047">
    <property type="protein sequence ID" value="PKG22063.1"/>
    <property type="molecule type" value="Genomic_DNA"/>
</dbReference>
<dbReference type="PANTHER" id="PTHR32060:SF29">
    <property type="entry name" value="CARBOXY-TERMINAL PROCESSING PROTEASE CTPB"/>
    <property type="match status" value="1"/>
</dbReference>
<evidence type="ECO:0000256" key="4">
    <source>
        <dbReference type="ARBA" id="ARBA00022825"/>
    </source>
</evidence>
<dbReference type="RefSeq" id="WP_101178791.1">
    <property type="nucleotide sequence ID" value="NZ_PISE01000047.1"/>
</dbReference>
<dbReference type="GO" id="GO:0004252">
    <property type="term" value="F:serine-type endopeptidase activity"/>
    <property type="evidence" value="ECO:0007669"/>
    <property type="project" value="UniProtKB-EC"/>
</dbReference>
<gene>
    <name evidence="9" type="ORF">CWS01_19015</name>
</gene>
<dbReference type="OrthoDB" id="9812068at2"/>
<evidence type="ECO:0000313" key="9">
    <source>
        <dbReference type="EMBL" id="PKG22063.1"/>
    </source>
</evidence>
<dbReference type="InterPro" id="IPR002477">
    <property type="entry name" value="Peptidoglycan-bd-like"/>
</dbReference>
<dbReference type="Gene3D" id="1.10.101.10">
    <property type="entry name" value="PGBD-like superfamily/PGBD"/>
    <property type="match status" value="1"/>
</dbReference>
<evidence type="ECO:0000256" key="3">
    <source>
        <dbReference type="ARBA" id="ARBA00022801"/>
    </source>
</evidence>
<dbReference type="PANTHER" id="PTHR32060">
    <property type="entry name" value="TAIL-SPECIFIC PROTEASE"/>
    <property type="match status" value="1"/>
</dbReference>
<proteinExistence type="inferred from homology"/>
<dbReference type="Gene3D" id="3.90.226.10">
    <property type="entry name" value="2-enoyl-CoA Hydratase, Chain A, domain 1"/>
    <property type="match status" value="1"/>
</dbReference>
<dbReference type="Pfam" id="PF01471">
    <property type="entry name" value="PG_binding_1"/>
    <property type="match status" value="1"/>
</dbReference>
<dbReference type="Pfam" id="PF22694">
    <property type="entry name" value="CtpB_N-like"/>
    <property type="match status" value="1"/>
</dbReference>
<dbReference type="InterPro" id="IPR055210">
    <property type="entry name" value="CtpA/B_N"/>
</dbReference>
<evidence type="ECO:0000313" key="10">
    <source>
        <dbReference type="Proteomes" id="UP000233375"/>
    </source>
</evidence>
<evidence type="ECO:0000256" key="7">
    <source>
        <dbReference type="RuleBase" id="RU004404"/>
    </source>
</evidence>
<dbReference type="InterPro" id="IPR029045">
    <property type="entry name" value="ClpP/crotonase-like_dom_sf"/>
</dbReference>
<protein>
    <recommendedName>
        <fullName evidence="6">C-terminal processing peptidase</fullName>
        <ecNumber evidence="6">3.4.21.102</ecNumber>
    </recommendedName>
</protein>
<dbReference type="CDD" id="cd06782">
    <property type="entry name" value="cpPDZ_CPP-like"/>
    <property type="match status" value="1"/>
</dbReference>